<evidence type="ECO:0000313" key="3">
    <source>
        <dbReference type="Proteomes" id="UP000828390"/>
    </source>
</evidence>
<name>A0A9D3YPB0_DREPO</name>
<proteinExistence type="predicted"/>
<comment type="caution">
    <text evidence="2">The sequence shown here is derived from an EMBL/GenBank/DDBJ whole genome shotgun (WGS) entry which is preliminary data.</text>
</comment>
<evidence type="ECO:0000256" key="1">
    <source>
        <dbReference type="SAM" id="MobiDB-lite"/>
    </source>
</evidence>
<dbReference type="EMBL" id="JAIWYP010000015">
    <property type="protein sequence ID" value="KAH3702086.1"/>
    <property type="molecule type" value="Genomic_DNA"/>
</dbReference>
<sequence>MRAAVDQAPAKEQRASWRRNNAVETAPVPEPASAHVPGPQPETATAAVPPAKLKRSDDNAANGEVVDFCDIFCTAE</sequence>
<keyword evidence="3" id="KW-1185">Reference proteome</keyword>
<feature type="region of interest" description="Disordered" evidence="1">
    <location>
        <begin position="1"/>
        <end position="60"/>
    </location>
</feature>
<reference evidence="2" key="1">
    <citation type="journal article" date="2019" name="bioRxiv">
        <title>The Genome of the Zebra Mussel, Dreissena polymorpha: A Resource for Invasive Species Research.</title>
        <authorList>
            <person name="McCartney M.A."/>
            <person name="Auch B."/>
            <person name="Kono T."/>
            <person name="Mallez S."/>
            <person name="Zhang Y."/>
            <person name="Obille A."/>
            <person name="Becker A."/>
            <person name="Abrahante J.E."/>
            <person name="Garbe J."/>
            <person name="Badalamenti J.P."/>
            <person name="Herman A."/>
            <person name="Mangelson H."/>
            <person name="Liachko I."/>
            <person name="Sullivan S."/>
            <person name="Sone E.D."/>
            <person name="Koren S."/>
            <person name="Silverstein K.A.T."/>
            <person name="Beckman K.B."/>
            <person name="Gohl D.M."/>
        </authorList>
    </citation>
    <scope>NUCLEOTIDE SEQUENCE</scope>
    <source>
        <strain evidence="2">Duluth1</strain>
        <tissue evidence="2">Whole animal</tissue>
    </source>
</reference>
<evidence type="ECO:0000313" key="2">
    <source>
        <dbReference type="EMBL" id="KAH3702086.1"/>
    </source>
</evidence>
<dbReference type="AlphaFoldDB" id="A0A9D3YPB0"/>
<gene>
    <name evidence="2" type="ORF">DPMN_077088</name>
</gene>
<reference evidence="2" key="2">
    <citation type="submission" date="2020-11" db="EMBL/GenBank/DDBJ databases">
        <authorList>
            <person name="McCartney M.A."/>
            <person name="Auch B."/>
            <person name="Kono T."/>
            <person name="Mallez S."/>
            <person name="Becker A."/>
            <person name="Gohl D.M."/>
            <person name="Silverstein K.A.T."/>
            <person name="Koren S."/>
            <person name="Bechman K.B."/>
            <person name="Herman A."/>
            <person name="Abrahante J.E."/>
            <person name="Garbe J."/>
        </authorList>
    </citation>
    <scope>NUCLEOTIDE SEQUENCE</scope>
    <source>
        <strain evidence="2">Duluth1</strain>
        <tissue evidence="2">Whole animal</tissue>
    </source>
</reference>
<organism evidence="2 3">
    <name type="scientific">Dreissena polymorpha</name>
    <name type="common">Zebra mussel</name>
    <name type="synonym">Mytilus polymorpha</name>
    <dbReference type="NCBI Taxonomy" id="45954"/>
    <lineage>
        <taxon>Eukaryota</taxon>
        <taxon>Metazoa</taxon>
        <taxon>Spiralia</taxon>
        <taxon>Lophotrochozoa</taxon>
        <taxon>Mollusca</taxon>
        <taxon>Bivalvia</taxon>
        <taxon>Autobranchia</taxon>
        <taxon>Heteroconchia</taxon>
        <taxon>Euheterodonta</taxon>
        <taxon>Imparidentia</taxon>
        <taxon>Neoheterodontei</taxon>
        <taxon>Myida</taxon>
        <taxon>Dreissenoidea</taxon>
        <taxon>Dreissenidae</taxon>
        <taxon>Dreissena</taxon>
    </lineage>
</organism>
<dbReference type="Proteomes" id="UP000828390">
    <property type="component" value="Unassembled WGS sequence"/>
</dbReference>
<protein>
    <submittedName>
        <fullName evidence="2">Uncharacterized protein</fullName>
    </submittedName>
</protein>
<accession>A0A9D3YPB0</accession>